<dbReference type="Proteomes" id="UP000517712">
    <property type="component" value="Unassembled WGS sequence"/>
</dbReference>
<evidence type="ECO:0000313" key="4">
    <source>
        <dbReference type="EMBL" id="MBB5742846.1"/>
    </source>
</evidence>
<keyword evidence="5" id="KW-1185">Reference proteome</keyword>
<feature type="transmembrane region" description="Helical" evidence="3">
    <location>
        <begin position="52"/>
        <end position="70"/>
    </location>
</feature>
<keyword evidence="2 3" id="KW-0472">Membrane</keyword>
<evidence type="ECO:0000313" key="5">
    <source>
        <dbReference type="Proteomes" id="UP000517712"/>
    </source>
</evidence>
<reference evidence="4 5" key="1">
    <citation type="submission" date="2020-08" db="EMBL/GenBank/DDBJ databases">
        <title>Sequencing the genomes of 1000 actinobacteria strains.</title>
        <authorList>
            <person name="Klenk H.-P."/>
        </authorList>
    </citation>
    <scope>NUCLEOTIDE SEQUENCE [LARGE SCALE GENOMIC DNA]</scope>
    <source>
        <strain evidence="4 5">DSM 24823</strain>
    </source>
</reference>
<dbReference type="PANTHER" id="PTHR34295">
    <property type="entry name" value="BIOTIN TRANSPORTER BIOY"/>
    <property type="match status" value="1"/>
</dbReference>
<gene>
    <name evidence="4" type="ORF">HD600_001343</name>
</gene>
<comment type="subcellular location">
    <subcellularLocation>
        <location evidence="2">Cell membrane</location>
        <topology evidence="2">Multi-pass membrane protein</topology>
    </subcellularLocation>
</comment>
<dbReference type="Gene3D" id="1.10.1760.20">
    <property type="match status" value="1"/>
</dbReference>
<dbReference type="GO" id="GO:0005886">
    <property type="term" value="C:plasma membrane"/>
    <property type="evidence" value="ECO:0007669"/>
    <property type="project" value="UniProtKB-SubCell"/>
</dbReference>
<keyword evidence="3" id="KW-0812">Transmembrane</keyword>
<evidence type="ECO:0000256" key="1">
    <source>
        <dbReference type="ARBA" id="ARBA00010692"/>
    </source>
</evidence>
<feature type="transmembrane region" description="Helical" evidence="3">
    <location>
        <begin position="131"/>
        <end position="153"/>
    </location>
</feature>
<proteinExistence type="inferred from homology"/>
<dbReference type="PANTHER" id="PTHR34295:SF1">
    <property type="entry name" value="BIOTIN TRANSPORTER BIOY"/>
    <property type="match status" value="1"/>
</dbReference>
<sequence length="196" mass="20007">MSAIATHPDRSPVLADLIPGAAARDVLLTLAGTAFIAVAGFIVIPLPFTPVPLSLATFAVLLTGATLGPLRGTASAGLYLALGAIGVPLFAGGSFGWAFSSFGYIVGYVAAAALVGTLARRRSDRNAWSTIGLATLGSLTIYACGVPWLAGFLGVDLATALTLGVLPFLIGDALKILAMSALLPTTWRIIDRAGRR</sequence>
<dbReference type="AlphaFoldDB" id="A0A7W9CC29"/>
<feature type="transmembrane region" description="Helical" evidence="3">
    <location>
        <begin position="77"/>
        <end position="95"/>
    </location>
</feature>
<organism evidence="4 5">
    <name type="scientific">Microbacterium ginsengiterrae</name>
    <dbReference type="NCBI Taxonomy" id="546115"/>
    <lineage>
        <taxon>Bacteria</taxon>
        <taxon>Bacillati</taxon>
        <taxon>Actinomycetota</taxon>
        <taxon>Actinomycetes</taxon>
        <taxon>Micrococcales</taxon>
        <taxon>Microbacteriaceae</taxon>
        <taxon>Microbacterium</taxon>
    </lineage>
</organism>
<comment type="caution">
    <text evidence="4">The sequence shown here is derived from an EMBL/GenBank/DDBJ whole genome shotgun (WGS) entry which is preliminary data.</text>
</comment>
<evidence type="ECO:0000256" key="3">
    <source>
        <dbReference type="SAM" id="Phobius"/>
    </source>
</evidence>
<keyword evidence="2" id="KW-1003">Cell membrane</keyword>
<dbReference type="PIRSF" id="PIRSF016661">
    <property type="entry name" value="BioY"/>
    <property type="match status" value="1"/>
</dbReference>
<accession>A0A7W9CC29</accession>
<dbReference type="Pfam" id="PF02632">
    <property type="entry name" value="BioY"/>
    <property type="match status" value="1"/>
</dbReference>
<comment type="similarity">
    <text evidence="1 2">Belongs to the BioY family.</text>
</comment>
<keyword evidence="2" id="KW-0813">Transport</keyword>
<name>A0A7W9CC29_9MICO</name>
<feature type="transmembrane region" description="Helical" evidence="3">
    <location>
        <begin position="26"/>
        <end position="46"/>
    </location>
</feature>
<dbReference type="EMBL" id="JACHMU010000001">
    <property type="protein sequence ID" value="MBB5742846.1"/>
    <property type="molecule type" value="Genomic_DNA"/>
</dbReference>
<feature type="transmembrane region" description="Helical" evidence="3">
    <location>
        <begin position="165"/>
        <end position="190"/>
    </location>
</feature>
<dbReference type="GO" id="GO:0015225">
    <property type="term" value="F:biotin transmembrane transporter activity"/>
    <property type="evidence" value="ECO:0007669"/>
    <property type="project" value="UniProtKB-UniRule"/>
</dbReference>
<evidence type="ECO:0000256" key="2">
    <source>
        <dbReference type="PIRNR" id="PIRNR016661"/>
    </source>
</evidence>
<dbReference type="RefSeq" id="WP_184282451.1">
    <property type="nucleotide sequence ID" value="NZ_BAAAPG010000001.1"/>
</dbReference>
<keyword evidence="3" id="KW-1133">Transmembrane helix</keyword>
<dbReference type="InterPro" id="IPR003784">
    <property type="entry name" value="BioY"/>
</dbReference>
<feature type="transmembrane region" description="Helical" evidence="3">
    <location>
        <begin position="101"/>
        <end position="119"/>
    </location>
</feature>
<protein>
    <recommendedName>
        <fullName evidence="2">Biotin transporter</fullName>
    </recommendedName>
</protein>